<comment type="caution">
    <text evidence="1">The sequence shown here is derived from an EMBL/GenBank/DDBJ whole genome shotgun (WGS) entry which is preliminary data.</text>
</comment>
<proteinExistence type="predicted"/>
<sequence>MAHRHAFQAAYVRRLSSAFDETEWLNYARPCLSQCNMAVNYAADCAISLAAGRPGAVRQQVAVRGGGEELVGLRFGRFAGKSASESAVCLLGRAFEFQVWDDGQETL</sequence>
<gene>
    <name evidence="1" type="ORF">THAOC_24448</name>
</gene>
<accession>K0RPT4</accession>
<evidence type="ECO:0000313" key="1">
    <source>
        <dbReference type="EMBL" id="EJK55778.1"/>
    </source>
</evidence>
<keyword evidence="2" id="KW-1185">Reference proteome</keyword>
<dbReference type="AlphaFoldDB" id="K0RPT4"/>
<dbReference type="EMBL" id="AGNL01033234">
    <property type="protein sequence ID" value="EJK55778.1"/>
    <property type="molecule type" value="Genomic_DNA"/>
</dbReference>
<name>K0RPT4_THAOC</name>
<organism evidence="1 2">
    <name type="scientific">Thalassiosira oceanica</name>
    <name type="common">Marine diatom</name>
    <dbReference type="NCBI Taxonomy" id="159749"/>
    <lineage>
        <taxon>Eukaryota</taxon>
        <taxon>Sar</taxon>
        <taxon>Stramenopiles</taxon>
        <taxon>Ochrophyta</taxon>
        <taxon>Bacillariophyta</taxon>
        <taxon>Coscinodiscophyceae</taxon>
        <taxon>Thalassiosirophycidae</taxon>
        <taxon>Thalassiosirales</taxon>
        <taxon>Thalassiosiraceae</taxon>
        <taxon>Thalassiosira</taxon>
    </lineage>
</organism>
<protein>
    <submittedName>
        <fullName evidence="1">Uncharacterized protein</fullName>
    </submittedName>
</protein>
<evidence type="ECO:0000313" key="2">
    <source>
        <dbReference type="Proteomes" id="UP000266841"/>
    </source>
</evidence>
<reference evidence="1 2" key="1">
    <citation type="journal article" date="2012" name="Genome Biol.">
        <title>Genome and low-iron response of an oceanic diatom adapted to chronic iron limitation.</title>
        <authorList>
            <person name="Lommer M."/>
            <person name="Specht M."/>
            <person name="Roy A.S."/>
            <person name="Kraemer L."/>
            <person name="Andreson R."/>
            <person name="Gutowska M.A."/>
            <person name="Wolf J."/>
            <person name="Bergner S.V."/>
            <person name="Schilhabel M.B."/>
            <person name="Klostermeier U.C."/>
            <person name="Beiko R.G."/>
            <person name="Rosenstiel P."/>
            <person name="Hippler M."/>
            <person name="Laroche J."/>
        </authorList>
    </citation>
    <scope>NUCLEOTIDE SEQUENCE [LARGE SCALE GENOMIC DNA]</scope>
    <source>
        <strain evidence="1 2">CCMP1005</strain>
    </source>
</reference>
<dbReference type="Proteomes" id="UP000266841">
    <property type="component" value="Unassembled WGS sequence"/>
</dbReference>